<dbReference type="GO" id="GO:1990481">
    <property type="term" value="P:mRNA pseudouridine synthesis"/>
    <property type="evidence" value="ECO:0007669"/>
    <property type="project" value="TreeGrafter"/>
</dbReference>
<keyword evidence="5" id="KW-0819">tRNA processing</keyword>
<name>A0A7S0KY92_9STRA</name>
<organism evidence="13">
    <name type="scientific">Asterionellopsis glacialis</name>
    <dbReference type="NCBI Taxonomy" id="33640"/>
    <lineage>
        <taxon>Eukaryota</taxon>
        <taxon>Sar</taxon>
        <taxon>Stramenopiles</taxon>
        <taxon>Ochrophyta</taxon>
        <taxon>Bacillariophyta</taxon>
        <taxon>Fragilariophyceae</taxon>
        <taxon>Fragilariophycidae</taxon>
        <taxon>Fragilariales</taxon>
        <taxon>Fragilariaceae</taxon>
        <taxon>Asterionellopsis</taxon>
    </lineage>
</organism>
<evidence type="ECO:0000256" key="9">
    <source>
        <dbReference type="PIRSR" id="PIRSR641708-1"/>
    </source>
</evidence>
<dbReference type="InterPro" id="IPR041708">
    <property type="entry name" value="PUS1/PUS2-like"/>
</dbReference>
<evidence type="ECO:0000256" key="5">
    <source>
        <dbReference type="ARBA" id="ARBA00022694"/>
    </source>
</evidence>
<accession>A0A7S0KY92</accession>
<keyword evidence="7" id="KW-0539">Nucleus</keyword>
<sequence>MTNPNKRKKNKPWGYGKGKRNKNKVSSNDEDRSDRKKHNTRRPENDSREEQKPHEGSFAHPAMQKMFDVQLNPPSLATSTKPADEGKKSDASEDNKEKEVTTQEEPTTSKEDQKVDDAAIDSGKPTGADNTNDANAKEADAEQNQNTKRNLKRKVALLLAFVGTEYGGFQMNINQRTLQAQIELALYQANMLSESNFGFPHKYSWSNSARTDKGVHACAQVCSVKLEIPHEMVESMDLVREAINTHLPSDIRCLDIVRAPRAFCARTSRDRVRYQYMVPSFLLYDRKEVRQLFEKHKCHKNGRDSNDPLSEEEVDVLRPILAKYRATPDQLSKLRDTLDMFKGTQSYHNFTRRLARDDPSRQRYIIAFNAQDPVVMEDGTEWIPTQVTGQAFLLNQIRKMISLAVDVTRGATEKETLTEALSDDREMRLSIAPAQGLFLDMSIFHGYNNSKKGDPLDWEDSTSDAPAIQRWKDFKQHVVMPHVVKEEANDGNFIKYLFLQEYIYGQGNYKLDGEQAKTASEANEPEK</sequence>
<dbReference type="InterPro" id="IPR001406">
    <property type="entry name" value="PsdUridine_synth_TruA"/>
</dbReference>
<evidence type="ECO:0000259" key="12">
    <source>
        <dbReference type="Pfam" id="PF01416"/>
    </source>
</evidence>
<comment type="similarity">
    <text evidence="3">Belongs to the tRNA pseudouridine synthase TruA family.</text>
</comment>
<dbReference type="EMBL" id="HBEX01001222">
    <property type="protein sequence ID" value="CAD8595987.1"/>
    <property type="molecule type" value="Transcribed_RNA"/>
</dbReference>
<dbReference type="InterPro" id="IPR020097">
    <property type="entry name" value="PsdUridine_synth_TruA_a/b_dom"/>
</dbReference>
<feature type="compositionally biased region" description="Basic and acidic residues" evidence="11">
    <location>
        <begin position="41"/>
        <end position="57"/>
    </location>
</feature>
<dbReference type="Pfam" id="PF01416">
    <property type="entry name" value="PseudoU_synth_1"/>
    <property type="match status" value="1"/>
</dbReference>
<dbReference type="GO" id="GO:0006397">
    <property type="term" value="P:mRNA processing"/>
    <property type="evidence" value="ECO:0007669"/>
    <property type="project" value="UniProtKB-KW"/>
</dbReference>
<feature type="active site" description="Nucleophile" evidence="9">
    <location>
        <position position="212"/>
    </location>
</feature>
<feature type="domain" description="Pseudouridine synthase I TruA alpha/beta" evidence="12">
    <location>
        <begin position="340"/>
        <end position="439"/>
    </location>
</feature>
<dbReference type="Gene3D" id="3.30.70.580">
    <property type="entry name" value="Pseudouridine synthase I, catalytic domain, N-terminal subdomain"/>
    <property type="match status" value="1"/>
</dbReference>
<dbReference type="CDD" id="cd02568">
    <property type="entry name" value="PseudoU_synth_PUS1_PUS2"/>
    <property type="match status" value="1"/>
</dbReference>
<comment type="catalytic activity">
    <reaction evidence="8">
        <text>a uridine in tRNA = a pseudouridine in tRNA</text>
        <dbReference type="Rhea" id="RHEA:54572"/>
        <dbReference type="Rhea" id="RHEA-COMP:13339"/>
        <dbReference type="Rhea" id="RHEA-COMP:13934"/>
        <dbReference type="ChEBI" id="CHEBI:65314"/>
        <dbReference type="ChEBI" id="CHEBI:65315"/>
    </reaction>
</comment>
<keyword evidence="6" id="KW-0413">Isomerase</keyword>
<dbReference type="GO" id="GO:0005634">
    <property type="term" value="C:nucleus"/>
    <property type="evidence" value="ECO:0007669"/>
    <property type="project" value="UniProtKB-SubCell"/>
</dbReference>
<dbReference type="InterPro" id="IPR020103">
    <property type="entry name" value="PsdUridine_synth_cat_dom_sf"/>
</dbReference>
<evidence type="ECO:0000256" key="1">
    <source>
        <dbReference type="ARBA" id="ARBA00001166"/>
    </source>
</evidence>
<evidence type="ECO:0000256" key="3">
    <source>
        <dbReference type="ARBA" id="ARBA00009375"/>
    </source>
</evidence>
<feature type="region of interest" description="Disordered" evidence="11">
    <location>
        <begin position="1"/>
        <end position="148"/>
    </location>
</feature>
<dbReference type="InterPro" id="IPR020095">
    <property type="entry name" value="PsdUridine_synth_TruA_C"/>
</dbReference>
<evidence type="ECO:0000313" key="13">
    <source>
        <dbReference type="EMBL" id="CAD8595987.1"/>
    </source>
</evidence>
<feature type="compositionally biased region" description="Polar residues" evidence="11">
    <location>
        <begin position="72"/>
        <end position="81"/>
    </location>
</feature>
<reference evidence="13" key="1">
    <citation type="submission" date="2021-01" db="EMBL/GenBank/DDBJ databases">
        <authorList>
            <person name="Corre E."/>
            <person name="Pelletier E."/>
            <person name="Niang G."/>
            <person name="Scheremetjew M."/>
            <person name="Finn R."/>
            <person name="Kale V."/>
            <person name="Holt S."/>
            <person name="Cochrane G."/>
            <person name="Meng A."/>
            <person name="Brown T."/>
            <person name="Cohen L."/>
        </authorList>
    </citation>
    <scope>NUCLEOTIDE SEQUENCE</scope>
</reference>
<comment type="catalytic activity">
    <reaction evidence="1">
        <text>a uridine in mRNA = a pseudouridine in mRNA</text>
        <dbReference type="Rhea" id="RHEA:56644"/>
        <dbReference type="Rhea" id="RHEA-COMP:14658"/>
        <dbReference type="Rhea" id="RHEA-COMP:14659"/>
        <dbReference type="ChEBI" id="CHEBI:65314"/>
        <dbReference type="ChEBI" id="CHEBI:65315"/>
    </reaction>
</comment>
<dbReference type="PANTHER" id="PTHR11142">
    <property type="entry name" value="PSEUDOURIDYLATE SYNTHASE"/>
    <property type="match status" value="1"/>
</dbReference>
<proteinExistence type="inferred from homology"/>
<evidence type="ECO:0000256" key="7">
    <source>
        <dbReference type="ARBA" id="ARBA00023242"/>
    </source>
</evidence>
<dbReference type="InterPro" id="IPR020094">
    <property type="entry name" value="TruA/RsuA/RluB/E/F_N"/>
</dbReference>
<gene>
    <name evidence="13" type="ORF">AGLA0713_LOCUS815</name>
</gene>
<dbReference type="FunFam" id="3.30.70.580:FF:000002">
    <property type="entry name" value="tRNA pseudouridine synthase"/>
    <property type="match status" value="1"/>
</dbReference>
<keyword evidence="4" id="KW-0507">mRNA processing</keyword>
<evidence type="ECO:0000256" key="10">
    <source>
        <dbReference type="PIRSR" id="PIRSR641708-2"/>
    </source>
</evidence>
<dbReference type="AlphaFoldDB" id="A0A7S0KY92"/>
<comment type="subcellular location">
    <subcellularLocation>
        <location evidence="2">Nucleus</location>
    </subcellularLocation>
</comment>
<evidence type="ECO:0000256" key="11">
    <source>
        <dbReference type="SAM" id="MobiDB-lite"/>
    </source>
</evidence>
<dbReference type="Gene3D" id="3.30.70.660">
    <property type="entry name" value="Pseudouridine synthase I, catalytic domain, C-terminal subdomain"/>
    <property type="match status" value="1"/>
</dbReference>
<dbReference type="GO" id="GO:0031119">
    <property type="term" value="P:tRNA pseudouridine synthesis"/>
    <property type="evidence" value="ECO:0007669"/>
    <property type="project" value="InterPro"/>
</dbReference>
<dbReference type="GO" id="GO:0009982">
    <property type="term" value="F:pseudouridine synthase activity"/>
    <property type="evidence" value="ECO:0007669"/>
    <property type="project" value="InterPro"/>
</dbReference>
<feature type="binding site" evidence="10">
    <location>
        <position position="274"/>
    </location>
    <ligand>
        <name>substrate</name>
    </ligand>
</feature>
<evidence type="ECO:0000256" key="6">
    <source>
        <dbReference type="ARBA" id="ARBA00023235"/>
    </source>
</evidence>
<evidence type="ECO:0000256" key="2">
    <source>
        <dbReference type="ARBA" id="ARBA00004123"/>
    </source>
</evidence>
<dbReference type="FunFam" id="3.30.70.660:FF:000002">
    <property type="entry name" value="tRNA pseudouridine synthase"/>
    <property type="match status" value="1"/>
</dbReference>
<evidence type="ECO:0000256" key="4">
    <source>
        <dbReference type="ARBA" id="ARBA00022664"/>
    </source>
</evidence>
<dbReference type="PANTHER" id="PTHR11142:SF4">
    <property type="entry name" value="PSEUDOURIDYLATE SYNTHASE 1 HOMOLOG"/>
    <property type="match status" value="1"/>
</dbReference>
<dbReference type="SUPFAM" id="SSF55120">
    <property type="entry name" value="Pseudouridine synthase"/>
    <property type="match status" value="1"/>
</dbReference>
<dbReference type="GO" id="GO:0003723">
    <property type="term" value="F:RNA binding"/>
    <property type="evidence" value="ECO:0007669"/>
    <property type="project" value="InterPro"/>
</dbReference>
<feature type="compositionally biased region" description="Basic residues" evidence="11">
    <location>
        <begin position="1"/>
        <end position="23"/>
    </location>
</feature>
<feature type="compositionally biased region" description="Basic and acidic residues" evidence="11">
    <location>
        <begin position="82"/>
        <end position="117"/>
    </location>
</feature>
<protein>
    <recommendedName>
        <fullName evidence="12">Pseudouridine synthase I TruA alpha/beta domain-containing protein</fullName>
    </recommendedName>
</protein>
<evidence type="ECO:0000256" key="8">
    <source>
        <dbReference type="ARBA" id="ARBA00036943"/>
    </source>
</evidence>